<proteinExistence type="predicted"/>
<accession>A0ABD3NMD1</accession>
<reference evidence="1 2" key="1">
    <citation type="submission" date="2024-10" db="EMBL/GenBank/DDBJ databases">
        <title>Updated reference genomes for cyclostephanoid diatoms.</title>
        <authorList>
            <person name="Roberts W.R."/>
            <person name="Alverson A.J."/>
        </authorList>
    </citation>
    <scope>NUCLEOTIDE SEQUENCE [LARGE SCALE GENOMIC DNA]</scope>
    <source>
        <strain evidence="1 2">AJA276-08</strain>
    </source>
</reference>
<dbReference type="AlphaFoldDB" id="A0ABD3NMD1"/>
<comment type="caution">
    <text evidence="1">The sequence shown here is derived from an EMBL/GenBank/DDBJ whole genome shotgun (WGS) entry which is preliminary data.</text>
</comment>
<organism evidence="1 2">
    <name type="scientific">Stephanodiscus triporus</name>
    <dbReference type="NCBI Taxonomy" id="2934178"/>
    <lineage>
        <taxon>Eukaryota</taxon>
        <taxon>Sar</taxon>
        <taxon>Stramenopiles</taxon>
        <taxon>Ochrophyta</taxon>
        <taxon>Bacillariophyta</taxon>
        <taxon>Coscinodiscophyceae</taxon>
        <taxon>Thalassiosirophycidae</taxon>
        <taxon>Stephanodiscales</taxon>
        <taxon>Stephanodiscaceae</taxon>
        <taxon>Stephanodiscus</taxon>
    </lineage>
</organism>
<gene>
    <name evidence="1" type="ORF">ACHAW5_003054</name>
</gene>
<protein>
    <recommendedName>
        <fullName evidence="3">Proteasome assembly chaperone 3</fullName>
    </recommendedName>
</protein>
<dbReference type="EMBL" id="JALLAZ020001314">
    <property type="protein sequence ID" value="KAL3777085.1"/>
    <property type="molecule type" value="Genomic_DNA"/>
</dbReference>
<keyword evidence="2" id="KW-1185">Reference proteome</keyword>
<evidence type="ECO:0000313" key="2">
    <source>
        <dbReference type="Proteomes" id="UP001530315"/>
    </source>
</evidence>
<name>A0ABD3NMD1_9STRA</name>
<dbReference type="Proteomes" id="UP001530315">
    <property type="component" value="Unassembled WGS sequence"/>
</dbReference>
<evidence type="ECO:0000313" key="1">
    <source>
        <dbReference type="EMBL" id="KAL3777085.1"/>
    </source>
</evidence>
<sequence length="212" mass="22213">MAEPFVGRFGIVGTVVLRGKSAVVWFGWGGIKIIKGGGDNDLTLMMTTTSDASDNDNDDDDVDDEAGTFLSSIIGNGMPPMGHLALSMPPPPIATIVSHGTTTTQNKDDVNIVVSSTQLLGGLIEDDIVLSRRISVRLASCVGWPIFVSFTLLGGHGVSAGDGAENSRIAIASLLSAVAHNDNDDARQHVAALAEREVSCILLHEDKITFSA</sequence>
<evidence type="ECO:0008006" key="3">
    <source>
        <dbReference type="Google" id="ProtNLM"/>
    </source>
</evidence>